<evidence type="ECO:0000256" key="1">
    <source>
        <dbReference type="SAM" id="MobiDB-lite"/>
    </source>
</evidence>
<keyword evidence="3" id="KW-1185">Reference proteome</keyword>
<reference evidence="3" key="1">
    <citation type="submission" date="2016-10" db="EMBL/GenBank/DDBJ databases">
        <authorList>
            <person name="Varghese N."/>
            <person name="Submissions S."/>
        </authorList>
    </citation>
    <scope>NUCLEOTIDE SEQUENCE [LARGE SCALE GENOMIC DNA]</scope>
    <source>
        <strain evidence="3">DC30,IBRC 10041,KCTC 4046</strain>
    </source>
</reference>
<evidence type="ECO:0000313" key="3">
    <source>
        <dbReference type="Proteomes" id="UP000199079"/>
    </source>
</evidence>
<gene>
    <name evidence="2" type="ORF">SAMN05216564_11033</name>
</gene>
<evidence type="ECO:0000313" key="2">
    <source>
        <dbReference type="EMBL" id="SDY78567.1"/>
    </source>
</evidence>
<dbReference type="GeneID" id="43838098"/>
<accession>A0A1H3MPH7</accession>
<feature type="compositionally biased region" description="Gly residues" evidence="1">
    <location>
        <begin position="64"/>
        <end position="73"/>
    </location>
</feature>
<dbReference type="EMBL" id="FNPC01000010">
    <property type="protein sequence ID" value="SDY78567.1"/>
    <property type="molecule type" value="Genomic_DNA"/>
</dbReference>
<dbReference type="Proteomes" id="UP000199079">
    <property type="component" value="Unassembled WGS sequence"/>
</dbReference>
<organism evidence="2 3">
    <name type="scientific">Halopenitus persicus</name>
    <dbReference type="NCBI Taxonomy" id="1048396"/>
    <lineage>
        <taxon>Archaea</taxon>
        <taxon>Methanobacteriati</taxon>
        <taxon>Methanobacteriota</taxon>
        <taxon>Stenosarchaea group</taxon>
        <taxon>Halobacteria</taxon>
        <taxon>Halobacteriales</taxon>
        <taxon>Haloferacaceae</taxon>
        <taxon>Halopenitus</taxon>
    </lineage>
</organism>
<protein>
    <submittedName>
        <fullName evidence="2">Uncharacterized protein</fullName>
    </submittedName>
</protein>
<proteinExistence type="predicted"/>
<feature type="compositionally biased region" description="Low complexity" evidence="1">
    <location>
        <begin position="74"/>
        <end position="94"/>
    </location>
</feature>
<feature type="region of interest" description="Disordered" evidence="1">
    <location>
        <begin position="51"/>
        <end position="94"/>
    </location>
</feature>
<dbReference type="RefSeq" id="WP_021074034.1">
    <property type="nucleotide sequence ID" value="NZ_FNPC01000010.1"/>
</dbReference>
<dbReference type="AlphaFoldDB" id="A0A1H3MPH7"/>
<sequence length="94" mass="8868">MFEMDPLLLATWSTDLADAIALAGPPADLPGAVPDFVGDIHDAIRSFGGGEGGLGETISELTPGGEGGAGADGAGAENAGGTADAGGTANGVEG</sequence>
<name>A0A1H3MPH7_9EURY</name>